<evidence type="ECO:0000259" key="2">
    <source>
        <dbReference type="Pfam" id="PF16976"/>
    </source>
</evidence>
<evidence type="ECO:0000256" key="1">
    <source>
        <dbReference type="SAM" id="MobiDB-lite"/>
    </source>
</evidence>
<feature type="region of interest" description="Disordered" evidence="1">
    <location>
        <begin position="179"/>
        <end position="206"/>
    </location>
</feature>
<dbReference type="AlphaFoldDB" id="A0A2T0KHF6"/>
<accession>A0A2T0KHF6</accession>
<dbReference type="OrthoDB" id="5182178at2"/>
<dbReference type="EMBL" id="PVMZ01000004">
    <property type="protein sequence ID" value="PRX22883.1"/>
    <property type="molecule type" value="Genomic_DNA"/>
</dbReference>
<protein>
    <submittedName>
        <fullName evidence="3">Pilus assembly protein CpaB</fullName>
    </submittedName>
</protein>
<proteinExistence type="predicted"/>
<feature type="domain" description="Flp pilus assembly protein RcpC/CpaB" evidence="2">
    <location>
        <begin position="118"/>
        <end position="238"/>
    </location>
</feature>
<comment type="caution">
    <text evidence="3">The sequence shown here is derived from an EMBL/GenBank/DDBJ whole genome shotgun (WGS) entry which is preliminary data.</text>
</comment>
<keyword evidence="4" id="KW-1185">Reference proteome</keyword>
<gene>
    <name evidence="3" type="ORF">CLV67_104411</name>
</gene>
<dbReference type="RefSeq" id="WP_106317883.1">
    <property type="nucleotide sequence ID" value="NZ_BOMO01000022.1"/>
</dbReference>
<organism evidence="3 4">
    <name type="scientific">Actinoplanes italicus</name>
    <dbReference type="NCBI Taxonomy" id="113567"/>
    <lineage>
        <taxon>Bacteria</taxon>
        <taxon>Bacillati</taxon>
        <taxon>Actinomycetota</taxon>
        <taxon>Actinomycetes</taxon>
        <taxon>Micromonosporales</taxon>
        <taxon>Micromonosporaceae</taxon>
        <taxon>Actinoplanes</taxon>
    </lineage>
</organism>
<sequence length="258" mass="27155">MRRRVLILLAALLLAGISATAIVSYVRGADRRALEGKQGVWVLVARERIPAETVGAEVRKLTERILVPAETVPAGTLTSWDPVLDDLRLAAVLEPSQLLMRPLFRTAAPSAAPSRRLAVPRDKLAVTVALSIAPQVAGDVSTGDQVTVYSSCPLEPAAGDPPPRTRALVPRTRVLAIGEAPEPGTPSPSAGAAAEVLPEPTPTTRPDTERYVVTLAVGPTDAQRLVHASRYCALYLAMPGTSVQVTPGGGVDTDGLYR</sequence>
<dbReference type="InterPro" id="IPR031571">
    <property type="entry name" value="RcpC_dom"/>
</dbReference>
<dbReference type="Pfam" id="PF16976">
    <property type="entry name" value="RcpC"/>
    <property type="match status" value="1"/>
</dbReference>
<dbReference type="Proteomes" id="UP000239415">
    <property type="component" value="Unassembled WGS sequence"/>
</dbReference>
<feature type="compositionally biased region" description="Low complexity" evidence="1">
    <location>
        <begin position="179"/>
        <end position="195"/>
    </location>
</feature>
<name>A0A2T0KHF6_9ACTN</name>
<evidence type="ECO:0000313" key="3">
    <source>
        <dbReference type="EMBL" id="PRX22883.1"/>
    </source>
</evidence>
<reference evidence="3 4" key="1">
    <citation type="submission" date="2018-03" db="EMBL/GenBank/DDBJ databases">
        <title>Genomic Encyclopedia of Archaeal and Bacterial Type Strains, Phase II (KMG-II): from individual species to whole genera.</title>
        <authorList>
            <person name="Goeker M."/>
        </authorList>
    </citation>
    <scope>NUCLEOTIDE SEQUENCE [LARGE SCALE GENOMIC DNA]</scope>
    <source>
        <strain evidence="3 4">DSM 43146</strain>
    </source>
</reference>
<evidence type="ECO:0000313" key="4">
    <source>
        <dbReference type="Proteomes" id="UP000239415"/>
    </source>
</evidence>